<dbReference type="AlphaFoldDB" id="A0A4P9W0K7"/>
<name>A0A4P9W0K7_9FUNG</name>
<sequence>MTKFVFVMPLGQSYGPNFTSTSNHPTSSRPRQNPRPSPSPLTPHPGARRNKTESEAPGRVYRIGRIHEGGGEKEGFWGRCARWRAGTRAAGVVEWWGVYAKQPVLIIDASELFLNGHTTPPPSSKQSFNLVAHTILTKALNRVAALEFAAPRRAPLRPEKAHMEAIARELWGRVDGCTSVPVASALHLPLRPLIAPAPGSGKVVYFSASASTL</sequence>
<evidence type="ECO:0000313" key="3">
    <source>
        <dbReference type="Proteomes" id="UP000269721"/>
    </source>
</evidence>
<feature type="compositionally biased region" description="Pro residues" evidence="1">
    <location>
        <begin position="33"/>
        <end position="43"/>
    </location>
</feature>
<feature type="region of interest" description="Disordered" evidence="1">
    <location>
        <begin position="15"/>
        <end position="58"/>
    </location>
</feature>
<accession>A0A4P9W0K7</accession>
<evidence type="ECO:0000313" key="2">
    <source>
        <dbReference type="EMBL" id="RKO85624.1"/>
    </source>
</evidence>
<feature type="compositionally biased region" description="Polar residues" evidence="1">
    <location>
        <begin position="15"/>
        <end position="24"/>
    </location>
</feature>
<dbReference type="Proteomes" id="UP000269721">
    <property type="component" value="Unassembled WGS sequence"/>
</dbReference>
<keyword evidence="3" id="KW-1185">Reference proteome</keyword>
<organism evidence="2 3">
    <name type="scientific">Blyttiomyces helicus</name>
    <dbReference type="NCBI Taxonomy" id="388810"/>
    <lineage>
        <taxon>Eukaryota</taxon>
        <taxon>Fungi</taxon>
        <taxon>Fungi incertae sedis</taxon>
        <taxon>Chytridiomycota</taxon>
        <taxon>Chytridiomycota incertae sedis</taxon>
        <taxon>Chytridiomycetes</taxon>
        <taxon>Chytridiomycetes incertae sedis</taxon>
        <taxon>Blyttiomyces</taxon>
    </lineage>
</organism>
<gene>
    <name evidence="2" type="ORF">BDK51DRAFT_47816</name>
</gene>
<reference evidence="3" key="1">
    <citation type="journal article" date="2018" name="Nat. Microbiol.">
        <title>Leveraging single-cell genomics to expand the fungal tree of life.</title>
        <authorList>
            <person name="Ahrendt S.R."/>
            <person name="Quandt C.A."/>
            <person name="Ciobanu D."/>
            <person name="Clum A."/>
            <person name="Salamov A."/>
            <person name="Andreopoulos B."/>
            <person name="Cheng J.F."/>
            <person name="Woyke T."/>
            <person name="Pelin A."/>
            <person name="Henrissat B."/>
            <person name="Reynolds N.K."/>
            <person name="Benny G.L."/>
            <person name="Smith M.E."/>
            <person name="James T.Y."/>
            <person name="Grigoriev I.V."/>
        </authorList>
    </citation>
    <scope>NUCLEOTIDE SEQUENCE [LARGE SCALE GENOMIC DNA]</scope>
</reference>
<dbReference type="EMBL" id="KZ998906">
    <property type="protein sequence ID" value="RKO85624.1"/>
    <property type="molecule type" value="Genomic_DNA"/>
</dbReference>
<proteinExistence type="predicted"/>
<evidence type="ECO:0000256" key="1">
    <source>
        <dbReference type="SAM" id="MobiDB-lite"/>
    </source>
</evidence>
<protein>
    <submittedName>
        <fullName evidence="2">Uncharacterized protein</fullName>
    </submittedName>
</protein>